<accession>A0A9P4QC69</accession>
<dbReference type="GO" id="GO:0016810">
    <property type="term" value="F:hydrolase activity, acting on carbon-nitrogen (but not peptide) bonds"/>
    <property type="evidence" value="ECO:0007669"/>
    <property type="project" value="InterPro"/>
</dbReference>
<gene>
    <name evidence="2" type="ORF">K431DRAFT_338302</name>
</gene>
<evidence type="ECO:0000259" key="1">
    <source>
        <dbReference type="Pfam" id="PF01979"/>
    </source>
</evidence>
<dbReference type="SUPFAM" id="SSF51556">
    <property type="entry name" value="Metallo-dependent hydrolases"/>
    <property type="match status" value="1"/>
</dbReference>
<reference evidence="2" key="1">
    <citation type="journal article" date="2020" name="Stud. Mycol.">
        <title>101 Dothideomycetes genomes: a test case for predicting lifestyles and emergence of pathogens.</title>
        <authorList>
            <person name="Haridas S."/>
            <person name="Albert R."/>
            <person name="Binder M."/>
            <person name="Bloem J."/>
            <person name="Labutti K."/>
            <person name="Salamov A."/>
            <person name="Andreopoulos B."/>
            <person name="Baker S."/>
            <person name="Barry K."/>
            <person name="Bills G."/>
            <person name="Bluhm B."/>
            <person name="Cannon C."/>
            <person name="Castanera R."/>
            <person name="Culley D."/>
            <person name="Daum C."/>
            <person name="Ezra D."/>
            <person name="Gonzalez J."/>
            <person name="Henrissat B."/>
            <person name="Kuo A."/>
            <person name="Liang C."/>
            <person name="Lipzen A."/>
            <person name="Lutzoni F."/>
            <person name="Magnuson J."/>
            <person name="Mondo S."/>
            <person name="Nolan M."/>
            <person name="Ohm R."/>
            <person name="Pangilinan J."/>
            <person name="Park H.-J."/>
            <person name="Ramirez L."/>
            <person name="Alfaro M."/>
            <person name="Sun H."/>
            <person name="Tritt A."/>
            <person name="Yoshinaga Y."/>
            <person name="Zwiers L.-H."/>
            <person name="Turgeon B."/>
            <person name="Goodwin S."/>
            <person name="Spatafora J."/>
            <person name="Crous P."/>
            <person name="Grigoriev I."/>
        </authorList>
    </citation>
    <scope>NUCLEOTIDE SEQUENCE</scope>
    <source>
        <strain evidence="2">CBS 116435</strain>
    </source>
</reference>
<dbReference type="Pfam" id="PF01979">
    <property type="entry name" value="Amidohydro_1"/>
    <property type="match status" value="1"/>
</dbReference>
<feature type="domain" description="Amidohydrolase-related" evidence="1">
    <location>
        <begin position="77"/>
        <end position="445"/>
    </location>
</feature>
<proteinExistence type="predicted"/>
<dbReference type="Gene3D" id="2.30.40.10">
    <property type="entry name" value="Urease, subunit C, domain 1"/>
    <property type="match status" value="1"/>
</dbReference>
<organism evidence="2 3">
    <name type="scientific">Polychaeton citri CBS 116435</name>
    <dbReference type="NCBI Taxonomy" id="1314669"/>
    <lineage>
        <taxon>Eukaryota</taxon>
        <taxon>Fungi</taxon>
        <taxon>Dikarya</taxon>
        <taxon>Ascomycota</taxon>
        <taxon>Pezizomycotina</taxon>
        <taxon>Dothideomycetes</taxon>
        <taxon>Dothideomycetidae</taxon>
        <taxon>Capnodiales</taxon>
        <taxon>Capnodiaceae</taxon>
        <taxon>Polychaeton</taxon>
    </lineage>
</organism>
<dbReference type="PANTHER" id="PTHR43135:SF3">
    <property type="entry name" value="ALPHA-D-RIBOSE 1-METHYLPHOSPHONATE 5-TRIPHOSPHATE DIPHOSPHATASE"/>
    <property type="match status" value="1"/>
</dbReference>
<sequence>MQGTVLGPRHTLNGDIYAIHTDLLFDPKARSFVRNTSIEVDKSTGLITKVYQRPKSHNDALCKGITRSADIDLRHRTVLPGFVDAHAHIFVHAYATTPALYQERDESFVERTVRATNHARTALLAGYTTYRDLGTEGLGDADVHFRDAINRGIIPGPRMFCATECLASSGGYEIRIESRDRDGTGTPRICDPCDGPWGVRAGVRRRLGAGADVIKIYADYRKRALRWPANTWPGSAEIIHPPGGEDGNSLVRINERNPNFPLYSQEELNAAVAEARLGRAPVAAHAAWPEAVIMAAKAGVTTIEHGYTRNDEAVQAMRENEVIFVPTLSVVELELDKEAMQPTFAQTKAAYDAGVKLACGGDTGAFDHGKNAREIELVCEAGVPVEEALTAATLHGWEACGGDWCGRKFGWFQEGCAADIVAIKGDPREDITVVRKVDFVMKDARIWKRDGQAIGMI</sequence>
<dbReference type="OrthoDB" id="5595695at2759"/>
<dbReference type="AlphaFoldDB" id="A0A9P4QC69"/>
<dbReference type="CDD" id="cd01299">
    <property type="entry name" value="Met_dep_hydrolase_A"/>
    <property type="match status" value="1"/>
</dbReference>
<evidence type="ECO:0000313" key="2">
    <source>
        <dbReference type="EMBL" id="KAF2722271.1"/>
    </source>
</evidence>
<name>A0A9P4QC69_9PEZI</name>
<dbReference type="PANTHER" id="PTHR43135">
    <property type="entry name" value="ALPHA-D-RIBOSE 1-METHYLPHOSPHONATE 5-TRIPHOSPHATE DIPHOSPHATASE"/>
    <property type="match status" value="1"/>
</dbReference>
<comment type="caution">
    <text evidence="2">The sequence shown here is derived from an EMBL/GenBank/DDBJ whole genome shotgun (WGS) entry which is preliminary data.</text>
</comment>
<dbReference type="InterPro" id="IPR006680">
    <property type="entry name" value="Amidohydro-rel"/>
</dbReference>
<dbReference type="InterPro" id="IPR051781">
    <property type="entry name" value="Metallo-dep_Hydrolase"/>
</dbReference>
<dbReference type="InterPro" id="IPR032466">
    <property type="entry name" value="Metal_Hydrolase"/>
</dbReference>
<dbReference type="InterPro" id="IPR057744">
    <property type="entry name" value="OTAase-like"/>
</dbReference>
<dbReference type="Gene3D" id="3.20.20.140">
    <property type="entry name" value="Metal-dependent hydrolases"/>
    <property type="match status" value="1"/>
</dbReference>
<keyword evidence="3" id="KW-1185">Reference proteome</keyword>
<evidence type="ECO:0000313" key="3">
    <source>
        <dbReference type="Proteomes" id="UP000799441"/>
    </source>
</evidence>
<dbReference type="EMBL" id="MU003784">
    <property type="protein sequence ID" value="KAF2722271.1"/>
    <property type="molecule type" value="Genomic_DNA"/>
</dbReference>
<protein>
    <recommendedName>
        <fullName evidence="1">Amidohydrolase-related domain-containing protein</fullName>
    </recommendedName>
</protein>
<dbReference type="InterPro" id="IPR011059">
    <property type="entry name" value="Metal-dep_hydrolase_composite"/>
</dbReference>
<dbReference type="Proteomes" id="UP000799441">
    <property type="component" value="Unassembled WGS sequence"/>
</dbReference>
<dbReference type="SUPFAM" id="SSF51338">
    <property type="entry name" value="Composite domain of metallo-dependent hydrolases"/>
    <property type="match status" value="1"/>
</dbReference>